<dbReference type="PANTHER" id="PTHR46268">
    <property type="entry name" value="STRESS RESPONSE PROTEIN NHAX"/>
    <property type="match status" value="1"/>
</dbReference>
<comment type="caution">
    <text evidence="3">The sequence shown here is derived from an EMBL/GenBank/DDBJ whole genome shotgun (WGS) entry which is preliminary data.</text>
</comment>
<proteinExistence type="inferred from homology"/>
<evidence type="ECO:0000313" key="4">
    <source>
        <dbReference type="Proteomes" id="UP000284250"/>
    </source>
</evidence>
<gene>
    <name evidence="3" type="ORF">D0T11_20435</name>
</gene>
<dbReference type="Gene3D" id="3.40.50.620">
    <property type="entry name" value="HUPs"/>
    <property type="match status" value="2"/>
</dbReference>
<comment type="similarity">
    <text evidence="1">Belongs to the universal stress protein A family.</text>
</comment>
<dbReference type="RefSeq" id="WP_119657673.1">
    <property type="nucleotide sequence ID" value="NZ_JBHUOI010000065.1"/>
</dbReference>
<evidence type="ECO:0000313" key="3">
    <source>
        <dbReference type="EMBL" id="RIY05437.1"/>
    </source>
</evidence>
<dbReference type="Proteomes" id="UP000284250">
    <property type="component" value="Unassembled WGS sequence"/>
</dbReference>
<evidence type="ECO:0000256" key="1">
    <source>
        <dbReference type="ARBA" id="ARBA00008791"/>
    </source>
</evidence>
<dbReference type="PANTHER" id="PTHR46268:SF6">
    <property type="entry name" value="UNIVERSAL STRESS PROTEIN UP12"/>
    <property type="match status" value="1"/>
</dbReference>
<feature type="domain" description="UspA" evidence="2">
    <location>
        <begin position="168"/>
        <end position="271"/>
    </location>
</feature>
<dbReference type="AlphaFoldDB" id="A0A418QJR8"/>
<reference evidence="3 4" key="2">
    <citation type="submission" date="2019-01" db="EMBL/GenBank/DDBJ databases">
        <title>Hymenobacter humicola sp. nov., isolated from soils in Antarctica.</title>
        <authorList>
            <person name="Sedlacek I."/>
            <person name="Holochova P."/>
            <person name="Kralova S."/>
            <person name="Pantucek R."/>
            <person name="Stankova E."/>
            <person name="Vrbovska V."/>
            <person name="Kristofova L."/>
            <person name="Svec P."/>
            <person name="Busse H.-J."/>
        </authorList>
    </citation>
    <scope>NUCLEOTIDE SEQUENCE [LARGE SCALE GENOMIC DNA]</scope>
    <source>
        <strain evidence="3 4">CCM 8852</strain>
    </source>
</reference>
<dbReference type="InterPro" id="IPR014729">
    <property type="entry name" value="Rossmann-like_a/b/a_fold"/>
</dbReference>
<dbReference type="EMBL" id="QYCN01000056">
    <property type="protein sequence ID" value="RIY05437.1"/>
    <property type="molecule type" value="Genomic_DNA"/>
</dbReference>
<dbReference type="Pfam" id="PF00582">
    <property type="entry name" value="Usp"/>
    <property type="match status" value="2"/>
</dbReference>
<evidence type="ECO:0000259" key="2">
    <source>
        <dbReference type="Pfam" id="PF00582"/>
    </source>
</evidence>
<dbReference type="CDD" id="cd00293">
    <property type="entry name" value="USP-like"/>
    <property type="match status" value="2"/>
</dbReference>
<dbReference type="OrthoDB" id="871451at2"/>
<keyword evidence="4" id="KW-1185">Reference proteome</keyword>
<dbReference type="InterPro" id="IPR006016">
    <property type="entry name" value="UspA"/>
</dbReference>
<sequence>MASSLLVLTDFAQPANQALAYADRLAAAIGAQLVLLHVSRDALPDPEQLGGPLLDLGTEATDLAFASLLSGLTAPAEAEIGHGPVAEAVAQAVRQHQPTLIVLSRTDAGDTPDKQLMPLSVALLHRVPHPLLMVPESPVPLPVPHRVLLALDKEAFTLGQYAGAMRGLLDALAAAVTVLHVLLPCHVNQHAAQALEAVRRTGLIADVAEPVLHRHVSAMHPAEGILRIIGTAEYDLVALVARPRSFLGRLFHRSVTAQVLLHSPIPVLILPALE</sequence>
<name>A0A418QJR8_9BACT</name>
<dbReference type="SUPFAM" id="SSF52402">
    <property type="entry name" value="Adenine nucleotide alpha hydrolases-like"/>
    <property type="match status" value="2"/>
</dbReference>
<protein>
    <submittedName>
        <fullName evidence="3">Universal stress protein</fullName>
    </submittedName>
</protein>
<feature type="domain" description="UspA" evidence="2">
    <location>
        <begin position="4"/>
        <end position="135"/>
    </location>
</feature>
<organism evidence="3 4">
    <name type="scientific">Hymenobacter rubripertinctus</name>
    <dbReference type="NCBI Taxonomy" id="2029981"/>
    <lineage>
        <taxon>Bacteria</taxon>
        <taxon>Pseudomonadati</taxon>
        <taxon>Bacteroidota</taxon>
        <taxon>Cytophagia</taxon>
        <taxon>Cytophagales</taxon>
        <taxon>Hymenobacteraceae</taxon>
        <taxon>Hymenobacter</taxon>
    </lineage>
</organism>
<accession>A0A418QJR8</accession>
<reference evidence="3 4" key="1">
    <citation type="submission" date="2018-09" db="EMBL/GenBank/DDBJ databases">
        <authorList>
            <person name="Zeman M."/>
            <person name="Pardy F."/>
        </authorList>
    </citation>
    <scope>NUCLEOTIDE SEQUENCE [LARGE SCALE GENOMIC DNA]</scope>
    <source>
        <strain evidence="3 4">CCM 8852</strain>
    </source>
</reference>